<dbReference type="AlphaFoldDB" id="A0AAD7BSC6"/>
<gene>
    <name evidence="1" type="ORF">B0H17DRAFT_1284978</name>
</gene>
<organism evidence="1 2">
    <name type="scientific">Mycena rosella</name>
    <name type="common">Pink bonnet</name>
    <name type="synonym">Agaricus rosellus</name>
    <dbReference type="NCBI Taxonomy" id="1033263"/>
    <lineage>
        <taxon>Eukaryota</taxon>
        <taxon>Fungi</taxon>
        <taxon>Dikarya</taxon>
        <taxon>Basidiomycota</taxon>
        <taxon>Agaricomycotina</taxon>
        <taxon>Agaricomycetes</taxon>
        <taxon>Agaricomycetidae</taxon>
        <taxon>Agaricales</taxon>
        <taxon>Marasmiineae</taxon>
        <taxon>Mycenaceae</taxon>
        <taxon>Mycena</taxon>
    </lineage>
</organism>
<name>A0AAD7BSC6_MYCRO</name>
<reference evidence="1" key="1">
    <citation type="submission" date="2023-03" db="EMBL/GenBank/DDBJ databases">
        <title>Massive genome expansion in bonnet fungi (Mycena s.s.) driven by repeated elements and novel gene families across ecological guilds.</title>
        <authorList>
            <consortium name="Lawrence Berkeley National Laboratory"/>
            <person name="Harder C.B."/>
            <person name="Miyauchi S."/>
            <person name="Viragh M."/>
            <person name="Kuo A."/>
            <person name="Thoen E."/>
            <person name="Andreopoulos B."/>
            <person name="Lu D."/>
            <person name="Skrede I."/>
            <person name="Drula E."/>
            <person name="Henrissat B."/>
            <person name="Morin E."/>
            <person name="Kohler A."/>
            <person name="Barry K."/>
            <person name="LaButti K."/>
            <person name="Morin E."/>
            <person name="Salamov A."/>
            <person name="Lipzen A."/>
            <person name="Mereny Z."/>
            <person name="Hegedus B."/>
            <person name="Baldrian P."/>
            <person name="Stursova M."/>
            <person name="Weitz H."/>
            <person name="Taylor A."/>
            <person name="Grigoriev I.V."/>
            <person name="Nagy L.G."/>
            <person name="Martin F."/>
            <person name="Kauserud H."/>
        </authorList>
    </citation>
    <scope>NUCLEOTIDE SEQUENCE</scope>
    <source>
        <strain evidence="1">CBHHK067</strain>
    </source>
</reference>
<proteinExistence type="predicted"/>
<evidence type="ECO:0000313" key="2">
    <source>
        <dbReference type="Proteomes" id="UP001221757"/>
    </source>
</evidence>
<comment type="caution">
    <text evidence="1">The sequence shown here is derived from an EMBL/GenBank/DDBJ whole genome shotgun (WGS) entry which is preliminary data.</text>
</comment>
<dbReference type="Proteomes" id="UP001221757">
    <property type="component" value="Unassembled WGS sequence"/>
</dbReference>
<keyword evidence="2" id="KW-1185">Reference proteome</keyword>
<protein>
    <submittedName>
        <fullName evidence="1">Uncharacterized protein</fullName>
    </submittedName>
</protein>
<sequence length="557" mass="61860">MLPFHRLYRAIISYRLGYSPQRPYPGRWTTPVVLGAFILLASALAAINVPLSAYEMDQESTFRPNDTLPPLPFSSLIPEILQHPAGSFSPQILTVGDTIQLNNSVYNFTMMAAFNELDNFTQPVSSFSYYNNPISDGCDVVRTDFLLRNSSDDRRGSDLSQPNFVHLGMEYESRSIISGSPGLFPGPSMNPAQANFKLLAYDLLIATGLTWRISSGNGFDVLVPPILDAESFTDQYGESLLPTKPPCSSVSARLMVAGGYIVISGRAFNLELNNTDIFGDQLLRSAAPDVPWVDLNTVVQNIFQSTYHLVRMELGVILGNQIYVSPEMYSQTISANSLAYGASSARLSTTDATLMADWRDIVRLFNETDRVPVMPYLRSVPRLKPLRSAITSVFVSTFAMLSVTRTIFSLIAGTVAASRANKAVCEEDEATINPRPYMRKDLEGQQGPMQEWDTSEASLFVSEDKRVTLMETVIQKNSVAMSEMQFSLAEMQLSLARMRLSLRARGVLEEVDEDPRNINEVERERRGALFIIDSQALEEHPLLVHRANRSSTLDSAV</sequence>
<accession>A0AAD7BSC6</accession>
<evidence type="ECO:0000313" key="1">
    <source>
        <dbReference type="EMBL" id="KAJ7629323.1"/>
    </source>
</evidence>
<dbReference type="EMBL" id="JARKIE010000546">
    <property type="protein sequence ID" value="KAJ7629323.1"/>
    <property type="molecule type" value="Genomic_DNA"/>
</dbReference>